<sequence length="1992" mass="226503">MYPGLVGFHQPNIPLAPISAPLISNRMDTSTMPAVNWLLSQRFMMSPLPPQPSIAPKNYMFHSDEERRRRPFRIRELSPIWVPSQRNDQTLIPVNKSIKSAVKIISVVNVDPTGGSQVVTRRHQNGHLDVRVIYSREFIIAASASPYALLPPANFRQMTWSVEIVQQRYATDALQSSSDIISNFSKATSNGRFGVGLLNWMYYHRISVTQCNRPFSKHTTGEHYEWLILLLHSMADIFGPGHEPYKILDRLQLRCYLPHEIERISVLRITETKAFDEIGHPISGGLYDLRLGPLETFDTCETCHQQGTYCPGHMGHIQLDIPTFNPLLFGFTFSCHRLTCNSSGLQAKLLLAQLRALDLGLVSVAQELDGFIKDHFSAESGTGTLDGNAPILTDEINACKELDNFLDKFNEQVGSGIDKNRSFPVKNALELRRSLIRNFCREQLFKHRRRCRLCNRSNGIIRNDGGRCILIDFGGTNSMKRLKRTLRSAPLENIGNIEDQEIDAGQDMKAENKKFSDERIAYGSLASTSEQILRDQMQWVLRGNCDKLAWRGAEVREHFRILWQNDGPLLKKVFPVFDSEDDRHCPLDVLFCEAVLVPPTKYRPIRIFKGDKFENPQSVNLRKLLEASETIRAIRLALSGNNEKTVLNLVSENVLGQTMQAKMHNAYLILQQRMGAIFDQDLDKWTDVRIQVPGIKQILEKKQGLFRMNMMGKRVNFACRSVITPDPYLDIDEIGIPELFAKKLTVTESVNAMNLVRLRKMIKNGPNFHPGANFIQKPGRYTQVLSVNKRNERDAAAKRLQPGSSSHLGYPIQVLRHLDKGDLVLMNRQPSLHKPSMMGHRARVLKSQRALRMNYAPCKAYNADFDGDEMNGHFVQNRIAQTELAEIVGIDVLKCLLEKLKCLNCIFESSVSKRMLLANVGSNFLVPKDGTPLLGLIQDHVVSGVLLTIRGRFFNKEDFMHLVLSAFAETTQRLVIPPPAMLKPEVLWSGKQIISTVLRNCIPLHKPLLNIRSKAKTPLSCWKVEDHPAPKFNMSESEVVFRQAELLVGVLDKQHYGSTQYGLIHCCWDLYGHQFAIRILSCFSRLFTTHLQYHGFTLGVADILIRKEADKQRKKEIKALRKCGDTVVRECFNLDEDADESEIKHVMASAYCNPKSEQNYIQQLDYKMKETLNRVCMPAGLIKLFPQNALQLMILSGAKGTMVNSVQISCELGQIELEGHRPPMTNAGRTLPSFRSFDTSPRAGGFVDQRFLTGINPQELFFHTMAGREGLIDTAVKTSRSGYLQRCIVKHLEGLVAQYDSTVRDHDGSVIQFRYGEDGMDVCKSTFMDSKQFDFLADNMQVLRSRVLPVDYNEDDWDLKKCEKAYKKIKKWRRKYGIHKRKVYTSGYVEFSKEYRGTPKEKVQKMWFELTDEERYEYHRKAGKACPAAVDEKMNPNRSLGALPQKLLDDIDDYICRKSTTDADISLNTFRKSLYWKGMRCRVDPGENVGLLAAQSIGEPSTQMTLNTFHFAGRGEMNVTLGIPRLREILMTASNDIKTPSAEIHIKPGTSSERIETIKRELGRIYLKELIKKFTIDERINLDGKETWRCYDLHIELLRAKERIECIRHISRHRILTEVERRFVKAIGKRISDRCREMTDHQALQHKKLKLSNLTVGTGDEKETSKPKKQDDELSSDEEDGGGIDLDADGMRILKRHLDDAAEYEGEEDEQRIVLSQQKVKDTFMEISTESEGENAEATVERDVDANDSSLDAQLRSQEAEASRIQSVITSSPLVKDYKFDVKSNRWCTVTFQLPLNTKTKLDVGALVERELENFLVWETPGIEKCIVRCENRGDDQYQVLATQGINVQALMKHSDVLDVNTLYSNDLNMICNNYGIEACGRALVKEIIRVFTPYGIDVNWRHLTLAADYMTFTGRIQPFSRGAMSLSASPLQRMTFETTIAFMRDALINGDDDHLMSPSSRLVIGGLLRGGTGIFDVMLPKLNILTACNKS</sequence>
<keyword evidence="8" id="KW-0460">Magnesium</keyword>
<dbReference type="InterPro" id="IPR044893">
    <property type="entry name" value="RNA_pol_Rpb1_clamp_domain"/>
</dbReference>
<dbReference type="Gene3D" id="6.10.250.2940">
    <property type="match status" value="1"/>
</dbReference>
<dbReference type="Gene3D" id="1.10.274.100">
    <property type="entry name" value="RNA polymerase Rpb1, domain 3"/>
    <property type="match status" value="1"/>
</dbReference>
<dbReference type="Gene3D" id="1.10.132.30">
    <property type="match status" value="1"/>
</dbReference>
<dbReference type="SUPFAM" id="SSF64484">
    <property type="entry name" value="beta and beta-prime subunits of DNA dependent RNA-polymerase"/>
    <property type="match status" value="1"/>
</dbReference>
<dbReference type="Pfam" id="PF04997">
    <property type="entry name" value="RNA_pol_Rpb1_1"/>
    <property type="match status" value="1"/>
</dbReference>
<dbReference type="InterPro" id="IPR007081">
    <property type="entry name" value="RNA_pol_Rpb1_5"/>
</dbReference>
<dbReference type="GO" id="GO:0003899">
    <property type="term" value="F:DNA-directed RNA polymerase activity"/>
    <property type="evidence" value="ECO:0007669"/>
    <property type="project" value="UniProtKB-EC"/>
</dbReference>
<accession>A0A158PQM5</accession>
<evidence type="ECO:0000256" key="2">
    <source>
        <dbReference type="ARBA" id="ARBA00006460"/>
    </source>
</evidence>
<evidence type="ECO:0000256" key="5">
    <source>
        <dbReference type="ARBA" id="ARBA00022695"/>
    </source>
</evidence>
<keyword evidence="10" id="KW-0539">Nucleus</keyword>
<organism evidence="16">
    <name type="scientific">Brugia pahangi</name>
    <name type="common">Filarial nematode worm</name>
    <dbReference type="NCBI Taxonomy" id="6280"/>
    <lineage>
        <taxon>Eukaryota</taxon>
        <taxon>Metazoa</taxon>
        <taxon>Ecdysozoa</taxon>
        <taxon>Nematoda</taxon>
        <taxon>Chromadorea</taxon>
        <taxon>Rhabditida</taxon>
        <taxon>Spirurina</taxon>
        <taxon>Spiruromorpha</taxon>
        <taxon>Filarioidea</taxon>
        <taxon>Onchocercidae</taxon>
        <taxon>Brugia</taxon>
    </lineage>
</organism>
<protein>
    <recommendedName>
        <fullName evidence="11">DNA-directed RNA polymerase subunit</fullName>
        <ecNumber evidence="11">2.7.7.6</ecNumber>
    </recommendedName>
</protein>
<dbReference type="GO" id="GO:0046872">
    <property type="term" value="F:metal ion binding"/>
    <property type="evidence" value="ECO:0007669"/>
    <property type="project" value="UniProtKB-KW"/>
</dbReference>
<keyword evidence="15" id="KW-1185">Reference proteome</keyword>
<reference evidence="16" key="1">
    <citation type="submission" date="2016-04" db="UniProtKB">
        <authorList>
            <consortium name="WormBaseParasite"/>
        </authorList>
    </citation>
    <scope>IDENTIFICATION</scope>
</reference>
<dbReference type="GO" id="GO:0005736">
    <property type="term" value="C:RNA polymerase I complex"/>
    <property type="evidence" value="ECO:0007669"/>
    <property type="project" value="TreeGrafter"/>
</dbReference>
<evidence type="ECO:0000256" key="12">
    <source>
        <dbReference type="SAM" id="MobiDB-lite"/>
    </source>
</evidence>
<keyword evidence="9 11" id="KW-0804">Transcription</keyword>
<proteinExistence type="inferred from homology"/>
<dbReference type="InterPro" id="IPR006592">
    <property type="entry name" value="RNA_pol_N"/>
</dbReference>
<feature type="domain" description="RNA polymerase N-terminal" evidence="13">
    <location>
        <begin position="588"/>
        <end position="948"/>
    </location>
</feature>
<reference evidence="14 15" key="2">
    <citation type="submission" date="2018-11" db="EMBL/GenBank/DDBJ databases">
        <authorList>
            <consortium name="Pathogen Informatics"/>
        </authorList>
    </citation>
    <scope>NUCLEOTIDE SEQUENCE [LARGE SCALE GENOMIC DNA]</scope>
</reference>
<comment type="similarity">
    <text evidence="2 11">Belongs to the RNA polymerase beta' chain family.</text>
</comment>
<dbReference type="CDD" id="cd00084">
    <property type="entry name" value="HMG-box_SF"/>
    <property type="match status" value="1"/>
</dbReference>
<gene>
    <name evidence="14" type="ORF">BPAG_LOCUS7949</name>
</gene>
<keyword evidence="7" id="KW-0862">Zinc</keyword>
<comment type="subcellular location">
    <subcellularLocation>
        <location evidence="1">Nucleus</location>
    </subcellularLocation>
</comment>
<keyword evidence="4 11" id="KW-0808">Transferase</keyword>
<dbReference type="Gene3D" id="3.30.70.2850">
    <property type="match status" value="1"/>
</dbReference>
<evidence type="ECO:0000256" key="10">
    <source>
        <dbReference type="ARBA" id="ARBA00023242"/>
    </source>
</evidence>
<dbReference type="EC" id="2.7.7.6" evidence="11"/>
<feature type="compositionally biased region" description="Acidic residues" evidence="12">
    <location>
        <begin position="1673"/>
        <end position="1687"/>
    </location>
</feature>
<evidence type="ECO:0000259" key="13">
    <source>
        <dbReference type="SMART" id="SM00663"/>
    </source>
</evidence>
<dbReference type="Pfam" id="PF05000">
    <property type="entry name" value="RNA_pol_Rpb1_4"/>
    <property type="match status" value="1"/>
</dbReference>
<dbReference type="Pfam" id="PF04983">
    <property type="entry name" value="RNA_pol_Rpb1_3"/>
    <property type="match status" value="1"/>
</dbReference>
<dbReference type="GO" id="GO:0006351">
    <property type="term" value="P:DNA-templated transcription"/>
    <property type="evidence" value="ECO:0007669"/>
    <property type="project" value="InterPro"/>
</dbReference>
<dbReference type="FunFam" id="2.40.40.20:FF:000019">
    <property type="entry name" value="DNA-directed RNA polymerase II subunit RPB1"/>
    <property type="match status" value="1"/>
</dbReference>
<dbReference type="InterPro" id="IPR042102">
    <property type="entry name" value="RNA_pol_Rpb1_3_sf"/>
</dbReference>
<keyword evidence="5 11" id="KW-0548">Nucleotidyltransferase</keyword>
<dbReference type="Pfam" id="PF00623">
    <property type="entry name" value="RNA_pol_Rpb1_2"/>
    <property type="match status" value="1"/>
</dbReference>
<dbReference type="Gene3D" id="1.10.357.120">
    <property type="match status" value="1"/>
</dbReference>
<dbReference type="InterPro" id="IPR015699">
    <property type="entry name" value="DNA-dir_RNA_pol1_lsu_N"/>
</dbReference>
<evidence type="ECO:0000256" key="9">
    <source>
        <dbReference type="ARBA" id="ARBA00023163"/>
    </source>
</evidence>
<keyword evidence="6" id="KW-0479">Metal-binding</keyword>
<dbReference type="InterPro" id="IPR007066">
    <property type="entry name" value="RNA_pol_Rpb1_3"/>
</dbReference>
<comment type="function">
    <text evidence="11">DNA-dependent RNA polymerase catalyzes the transcription of DNA into RNA using the four ribonucleoside triphosphates as substrates.</text>
</comment>
<dbReference type="Gene3D" id="3.30.1490.180">
    <property type="entry name" value="RNA polymerase ii"/>
    <property type="match status" value="1"/>
</dbReference>
<dbReference type="InterPro" id="IPR045867">
    <property type="entry name" value="DNA-dir_RpoC_beta_prime"/>
</dbReference>
<name>A0A158PQM5_BRUPA</name>
<evidence type="ECO:0000256" key="8">
    <source>
        <dbReference type="ARBA" id="ARBA00022842"/>
    </source>
</evidence>
<feature type="region of interest" description="Disordered" evidence="12">
    <location>
        <begin position="1655"/>
        <end position="1687"/>
    </location>
</feature>
<dbReference type="STRING" id="6280.A0A158PQM5"/>
<dbReference type="CDD" id="cd01435">
    <property type="entry name" value="RNAP_I_RPA1_N"/>
    <property type="match status" value="1"/>
</dbReference>
<evidence type="ECO:0000256" key="6">
    <source>
        <dbReference type="ARBA" id="ARBA00022723"/>
    </source>
</evidence>
<evidence type="ECO:0000256" key="7">
    <source>
        <dbReference type="ARBA" id="ARBA00022833"/>
    </source>
</evidence>
<dbReference type="InterPro" id="IPR007083">
    <property type="entry name" value="RNA_pol_Rpb1_4"/>
</dbReference>
<comment type="catalytic activity">
    <reaction evidence="11">
        <text>RNA(n) + a ribonucleoside 5'-triphosphate = RNA(n+1) + diphosphate</text>
        <dbReference type="Rhea" id="RHEA:21248"/>
        <dbReference type="Rhea" id="RHEA-COMP:14527"/>
        <dbReference type="Rhea" id="RHEA-COMP:17342"/>
        <dbReference type="ChEBI" id="CHEBI:33019"/>
        <dbReference type="ChEBI" id="CHEBI:61557"/>
        <dbReference type="ChEBI" id="CHEBI:140395"/>
        <dbReference type="EC" id="2.7.7.6"/>
    </reaction>
</comment>
<dbReference type="GO" id="GO:0003677">
    <property type="term" value="F:DNA binding"/>
    <property type="evidence" value="ECO:0007669"/>
    <property type="project" value="InterPro"/>
</dbReference>
<dbReference type="Proteomes" id="UP000278627">
    <property type="component" value="Unassembled WGS sequence"/>
</dbReference>
<dbReference type="Gene3D" id="4.10.860.120">
    <property type="entry name" value="RNA polymerase II, clamp domain"/>
    <property type="match status" value="1"/>
</dbReference>
<dbReference type="InterPro" id="IPR000722">
    <property type="entry name" value="RNA_pol_asu"/>
</dbReference>
<evidence type="ECO:0000313" key="14">
    <source>
        <dbReference type="EMBL" id="VDN89135.1"/>
    </source>
</evidence>
<dbReference type="EMBL" id="UZAD01013129">
    <property type="protein sequence ID" value="VDN89135.1"/>
    <property type="molecule type" value="Genomic_DNA"/>
</dbReference>
<keyword evidence="3 11" id="KW-0240">DNA-directed RNA polymerase</keyword>
<dbReference type="WBParaSite" id="BPAG_0000798701-mRNA-1">
    <property type="protein sequence ID" value="BPAG_0000798701-mRNA-1"/>
    <property type="gene ID" value="BPAG_0000798701"/>
</dbReference>
<dbReference type="PANTHER" id="PTHR19376:SF11">
    <property type="entry name" value="DNA-DIRECTED RNA POLYMERASE I SUBUNIT RPA1"/>
    <property type="match status" value="1"/>
</dbReference>
<dbReference type="InterPro" id="IPR007080">
    <property type="entry name" value="RNA_pol_Rpb1_1"/>
</dbReference>
<feature type="compositionally biased region" description="Basic and acidic residues" evidence="12">
    <location>
        <begin position="1659"/>
        <end position="1672"/>
    </location>
</feature>
<evidence type="ECO:0000256" key="11">
    <source>
        <dbReference type="RuleBase" id="RU004279"/>
    </source>
</evidence>
<dbReference type="PANTHER" id="PTHR19376">
    <property type="entry name" value="DNA-DIRECTED RNA POLYMERASE"/>
    <property type="match status" value="1"/>
</dbReference>
<dbReference type="Gene3D" id="2.40.40.20">
    <property type="match status" value="1"/>
</dbReference>
<evidence type="ECO:0000256" key="3">
    <source>
        <dbReference type="ARBA" id="ARBA00022478"/>
    </source>
</evidence>
<evidence type="ECO:0000313" key="16">
    <source>
        <dbReference type="WBParaSite" id="BPAG_0000798701-mRNA-1"/>
    </source>
</evidence>
<evidence type="ECO:0000313" key="15">
    <source>
        <dbReference type="Proteomes" id="UP000278627"/>
    </source>
</evidence>
<dbReference type="Pfam" id="PF04998">
    <property type="entry name" value="RNA_pol_Rpb1_5"/>
    <property type="match status" value="1"/>
</dbReference>
<dbReference type="InterPro" id="IPR047107">
    <property type="entry name" value="DNA-dir_RNA_pol1_lsu_C"/>
</dbReference>
<evidence type="ECO:0000256" key="4">
    <source>
        <dbReference type="ARBA" id="ARBA00022679"/>
    </source>
</evidence>
<dbReference type="SMART" id="SM00663">
    <property type="entry name" value="RPOLA_N"/>
    <property type="match status" value="1"/>
</dbReference>
<dbReference type="CDD" id="cd02735">
    <property type="entry name" value="RNAP_I_Rpa1_C"/>
    <property type="match status" value="1"/>
</dbReference>
<dbReference type="InterPro" id="IPR038120">
    <property type="entry name" value="Rpb1_funnel_sf"/>
</dbReference>
<evidence type="ECO:0000256" key="1">
    <source>
        <dbReference type="ARBA" id="ARBA00004123"/>
    </source>
</evidence>